<comment type="subcellular location">
    <subcellularLocation>
        <location evidence="2">Cell membrane</location>
        <topology evidence="2">Lipid-anchor</topology>
    </subcellularLocation>
</comment>
<dbReference type="STRING" id="1385511.GCA_000425225_01170"/>
<evidence type="ECO:0000259" key="10">
    <source>
        <dbReference type="Pfam" id="PF12849"/>
    </source>
</evidence>
<dbReference type="Proteomes" id="UP000030403">
    <property type="component" value="Unassembled WGS sequence"/>
</dbReference>
<dbReference type="GO" id="GO:0006817">
    <property type="term" value="P:phosphate ion transport"/>
    <property type="evidence" value="ECO:0007669"/>
    <property type="project" value="UniProtKB-KW"/>
</dbReference>
<keyword evidence="5" id="KW-0592">Phosphate transport</keyword>
<comment type="subunit">
    <text evidence="4">The complex is composed of two ATP-binding proteins (PstB), two transmembrane proteins (PstC and PstA) and a solute-binding protein (PstS).</text>
</comment>
<evidence type="ECO:0000313" key="12">
    <source>
        <dbReference type="Proteomes" id="UP000030403"/>
    </source>
</evidence>
<gene>
    <name evidence="11" type="ORF">N783_18630</name>
</gene>
<evidence type="ECO:0000256" key="2">
    <source>
        <dbReference type="ARBA" id="ARBA00004193"/>
    </source>
</evidence>
<keyword evidence="9" id="KW-0472">Membrane</keyword>
<dbReference type="PANTHER" id="PTHR30570">
    <property type="entry name" value="PERIPLASMIC PHOSPHATE BINDING COMPONENT OF PHOSPHATE ABC TRANSPORTER"/>
    <property type="match status" value="1"/>
</dbReference>
<dbReference type="InterPro" id="IPR050811">
    <property type="entry name" value="Phosphate_ABC_transporter"/>
</dbReference>
<evidence type="ECO:0000313" key="11">
    <source>
        <dbReference type="EMBL" id="KGX90816.1"/>
    </source>
</evidence>
<dbReference type="Gene3D" id="3.40.190.10">
    <property type="entry name" value="Periplasmic binding protein-like II"/>
    <property type="match status" value="2"/>
</dbReference>
<feature type="domain" description="PBP" evidence="10">
    <location>
        <begin position="129"/>
        <end position="366"/>
    </location>
</feature>
<feature type="transmembrane region" description="Helical" evidence="9">
    <location>
        <begin position="35"/>
        <end position="57"/>
    </location>
</feature>
<name>A0A0A5GCA0_9BACI</name>
<feature type="transmembrane region" description="Helical" evidence="9">
    <location>
        <begin position="6"/>
        <end position="28"/>
    </location>
</feature>
<dbReference type="EMBL" id="AVPF01000005">
    <property type="protein sequence ID" value="KGX90816.1"/>
    <property type="molecule type" value="Genomic_DNA"/>
</dbReference>
<evidence type="ECO:0000256" key="6">
    <source>
        <dbReference type="ARBA" id="ARBA00022729"/>
    </source>
</evidence>
<comment type="similarity">
    <text evidence="3">Belongs to the PstS family.</text>
</comment>
<dbReference type="RefSeq" id="WP_027445533.1">
    <property type="nucleotide sequence ID" value="NZ_AULJ01000012.1"/>
</dbReference>
<keyword evidence="9" id="KW-0812">Transmembrane</keyword>
<comment type="function">
    <text evidence="1">Part of the ABC transporter complex PstSACB involved in phosphate import.</text>
</comment>
<keyword evidence="5" id="KW-0813">Transport</keyword>
<keyword evidence="9" id="KW-1133">Transmembrane helix</keyword>
<protein>
    <submittedName>
        <fullName evidence="11">Membrane protein</fullName>
    </submittedName>
</protein>
<keyword evidence="12" id="KW-1185">Reference proteome</keyword>
<evidence type="ECO:0000256" key="3">
    <source>
        <dbReference type="ARBA" id="ARBA00008725"/>
    </source>
</evidence>
<evidence type="ECO:0000256" key="4">
    <source>
        <dbReference type="ARBA" id="ARBA00011529"/>
    </source>
</evidence>
<dbReference type="OrthoDB" id="9790048at2"/>
<comment type="caution">
    <text evidence="11">The sequence shown here is derived from an EMBL/GenBank/DDBJ whole genome shotgun (WGS) entry which is preliminary data.</text>
</comment>
<sequence length="381" mass="42654">MWTRIIGAIVFTLFFGFFGFFSFFISMFMSSQNGYVYVGIIVAGILITVNMLILGVFDKLPKWAKILVPISLFVVPLGGYGGYEFYINTIEIKNAEVDLTQYEPFNENTKVVKLDEPATFQIEKNPPEIDGATALYPVYSAFARAVYPEGTYPHDNPQLSEVVVSKTNGAYKALAKFEADIIFTAGPSSQQRSELSDDMQMIPIGKEGFVFFVHDSNPVKSLTIEDLQKIYSGEITNWKEVGGRNKDIIAFQRPEGSGSQTGLQNMMGDIPIMTPPTDQRVGGMGGIIEKASNYRNHRNAIGFSYRYFATQMKEDHGIKLLKVNGVDPNVESIKSGKYPLTGEFYAITNGSDHRHIEDFIDWILSEQGQRIIEKTGYVPIR</sequence>
<evidence type="ECO:0000256" key="7">
    <source>
        <dbReference type="ARBA" id="ARBA00023139"/>
    </source>
</evidence>
<organism evidence="11 12">
    <name type="scientific">Pontibacillus marinus BH030004 = DSM 16465</name>
    <dbReference type="NCBI Taxonomy" id="1385511"/>
    <lineage>
        <taxon>Bacteria</taxon>
        <taxon>Bacillati</taxon>
        <taxon>Bacillota</taxon>
        <taxon>Bacilli</taxon>
        <taxon>Bacillales</taxon>
        <taxon>Bacillaceae</taxon>
        <taxon>Pontibacillus</taxon>
    </lineage>
</organism>
<evidence type="ECO:0000256" key="1">
    <source>
        <dbReference type="ARBA" id="ARBA00002841"/>
    </source>
</evidence>
<evidence type="ECO:0000256" key="9">
    <source>
        <dbReference type="SAM" id="Phobius"/>
    </source>
</evidence>
<dbReference type="PANTHER" id="PTHR30570:SF1">
    <property type="entry name" value="PHOSPHATE-BINDING PROTEIN PSTS"/>
    <property type="match status" value="1"/>
</dbReference>
<dbReference type="Pfam" id="PF12849">
    <property type="entry name" value="PBP_like_2"/>
    <property type="match status" value="1"/>
</dbReference>
<keyword evidence="6" id="KW-0732">Signal</keyword>
<evidence type="ECO:0000256" key="5">
    <source>
        <dbReference type="ARBA" id="ARBA00022592"/>
    </source>
</evidence>
<dbReference type="GO" id="GO:0005886">
    <property type="term" value="C:plasma membrane"/>
    <property type="evidence" value="ECO:0007669"/>
    <property type="project" value="UniProtKB-SubCell"/>
</dbReference>
<keyword evidence="7" id="KW-0564">Palmitate</keyword>
<feature type="transmembrane region" description="Helical" evidence="9">
    <location>
        <begin position="63"/>
        <end position="83"/>
    </location>
</feature>
<dbReference type="AlphaFoldDB" id="A0A0A5GCA0"/>
<dbReference type="InterPro" id="IPR024370">
    <property type="entry name" value="PBP_domain"/>
</dbReference>
<accession>A0A0A5GCA0</accession>
<proteinExistence type="inferred from homology"/>
<dbReference type="SUPFAM" id="SSF53850">
    <property type="entry name" value="Periplasmic binding protein-like II"/>
    <property type="match status" value="1"/>
</dbReference>
<reference evidence="11 12" key="1">
    <citation type="submission" date="2013-08" db="EMBL/GenBank/DDBJ databases">
        <authorList>
            <person name="Huang J."/>
            <person name="Wang G."/>
        </authorList>
    </citation>
    <scope>NUCLEOTIDE SEQUENCE [LARGE SCALE GENOMIC DNA]</scope>
    <source>
        <strain evidence="11 12">BH030004</strain>
    </source>
</reference>
<evidence type="ECO:0000256" key="8">
    <source>
        <dbReference type="ARBA" id="ARBA00023288"/>
    </source>
</evidence>
<dbReference type="eggNOG" id="COG0226">
    <property type="taxonomic scope" value="Bacteria"/>
</dbReference>
<keyword evidence="8" id="KW-0449">Lipoprotein</keyword>